<evidence type="ECO:0000313" key="2">
    <source>
        <dbReference type="EMBL" id="MBO1263846.1"/>
    </source>
</evidence>
<dbReference type="AlphaFoldDB" id="A0A939H9A9"/>
<gene>
    <name evidence="2" type="ORF">J3A84_02150</name>
</gene>
<dbReference type="Gene3D" id="1.10.287.1890">
    <property type="match status" value="1"/>
</dbReference>
<dbReference type="PIRSF" id="PIRSF018637">
    <property type="entry name" value="TrmK"/>
    <property type="match status" value="1"/>
</dbReference>
<dbReference type="Proteomes" id="UP000664218">
    <property type="component" value="Unassembled WGS sequence"/>
</dbReference>
<dbReference type="Pfam" id="PF04816">
    <property type="entry name" value="TrmK"/>
    <property type="match status" value="1"/>
</dbReference>
<comment type="caution">
    <text evidence="2">The sequence shown here is derived from an EMBL/GenBank/DDBJ whole genome shotgun (WGS) entry which is preliminary data.</text>
</comment>
<keyword evidence="2" id="KW-0489">Methyltransferase</keyword>
<keyword evidence="1" id="KW-0175">Coiled coil</keyword>
<evidence type="ECO:0000256" key="1">
    <source>
        <dbReference type="SAM" id="Coils"/>
    </source>
</evidence>
<dbReference type="GO" id="GO:0160105">
    <property type="term" value="F:tRNA (adenine(22)-N1)-methyltransferase activity"/>
    <property type="evidence" value="ECO:0007669"/>
    <property type="project" value="InterPro"/>
</dbReference>
<reference evidence="2" key="1">
    <citation type="submission" date="2021-03" db="EMBL/GenBank/DDBJ databases">
        <title>Proteiniclasticum marinus sp. nov., isolated from tidal flat sediment.</title>
        <authorList>
            <person name="Namirimu T."/>
            <person name="Yang J.-A."/>
            <person name="Yang S.-H."/>
            <person name="Kim Y.-J."/>
            <person name="Kwon K.K."/>
        </authorList>
    </citation>
    <scope>NUCLEOTIDE SEQUENCE</scope>
    <source>
        <strain evidence="2">SCR006</strain>
    </source>
</reference>
<dbReference type="InterPro" id="IPR029063">
    <property type="entry name" value="SAM-dependent_MTases_sf"/>
</dbReference>
<accession>A0A939H9A9</accession>
<sequence length="233" mass="26567">MDISSRLMKIVEMVPVSDTVADIGTDHGYVLIELLKRKKIRRGIASDNKAMPLEKARRNAAAENVAHLMDFRLGSGFETMKKGEANGAVIAGMGGILISELLESAAEVIRGLDFILLQPAQNPEILRKYLYEHHYKVIEEELVREDRRYYEYLMVKYDPTQSLRLGNHLDYVVGDLLLRKKHPILKEYLTSKITELEEIKDKIQLTSENAKRKSQEIDQKINELRGVRDGSTG</sequence>
<feature type="coiled-coil region" evidence="1">
    <location>
        <begin position="193"/>
        <end position="227"/>
    </location>
</feature>
<dbReference type="PANTHER" id="PTHR38451:SF1">
    <property type="entry name" value="TRNA (ADENINE(22)-N(1))-METHYLTRANSFERASE"/>
    <property type="match status" value="1"/>
</dbReference>
<dbReference type="EMBL" id="JAFNJU010000001">
    <property type="protein sequence ID" value="MBO1263846.1"/>
    <property type="molecule type" value="Genomic_DNA"/>
</dbReference>
<keyword evidence="3" id="KW-1185">Reference proteome</keyword>
<protein>
    <submittedName>
        <fullName evidence="2">SAM-dependent methyltransferase</fullName>
    </submittedName>
</protein>
<dbReference type="GO" id="GO:0032259">
    <property type="term" value="P:methylation"/>
    <property type="evidence" value="ECO:0007669"/>
    <property type="project" value="UniProtKB-KW"/>
</dbReference>
<dbReference type="PANTHER" id="PTHR38451">
    <property type="entry name" value="TRNA (ADENINE(22)-N(1))-METHYLTRANSFERASE"/>
    <property type="match status" value="1"/>
</dbReference>
<name>A0A939H9A9_9CLOT</name>
<evidence type="ECO:0000313" key="3">
    <source>
        <dbReference type="Proteomes" id="UP000664218"/>
    </source>
</evidence>
<dbReference type="RefSeq" id="WP_207598349.1">
    <property type="nucleotide sequence ID" value="NZ_JAFNJU010000001.1"/>
</dbReference>
<dbReference type="Gene3D" id="3.40.50.150">
    <property type="entry name" value="Vaccinia Virus protein VP39"/>
    <property type="match status" value="1"/>
</dbReference>
<dbReference type="InterPro" id="IPR006901">
    <property type="entry name" value="TrmK"/>
</dbReference>
<keyword evidence="2" id="KW-0808">Transferase</keyword>
<organism evidence="2 3">
    <name type="scientific">Proteiniclasticum aestuarii</name>
    <dbReference type="NCBI Taxonomy" id="2817862"/>
    <lineage>
        <taxon>Bacteria</taxon>
        <taxon>Bacillati</taxon>
        <taxon>Bacillota</taxon>
        <taxon>Clostridia</taxon>
        <taxon>Eubacteriales</taxon>
        <taxon>Clostridiaceae</taxon>
        <taxon>Proteiniclasticum</taxon>
    </lineage>
</organism>
<proteinExistence type="predicted"/>
<dbReference type="SUPFAM" id="SSF53335">
    <property type="entry name" value="S-adenosyl-L-methionine-dependent methyltransferases"/>
    <property type="match status" value="1"/>
</dbReference>